<dbReference type="PROSITE" id="PS50921">
    <property type="entry name" value="ANTAR"/>
    <property type="match status" value="1"/>
</dbReference>
<reference evidence="2" key="1">
    <citation type="submission" date="2023-07" db="EMBL/GenBank/DDBJ databases">
        <title>Sequencing the genomes of 1000 actinobacteria strains.</title>
        <authorList>
            <person name="Klenk H.-P."/>
        </authorList>
    </citation>
    <scope>NUCLEOTIDE SEQUENCE</scope>
    <source>
        <strain evidence="2">DSM 44707</strain>
    </source>
</reference>
<evidence type="ECO:0000313" key="3">
    <source>
        <dbReference type="Proteomes" id="UP001183643"/>
    </source>
</evidence>
<dbReference type="Proteomes" id="UP001183643">
    <property type="component" value="Unassembled WGS sequence"/>
</dbReference>
<sequence>MTPEPTTSRAKDTLMRRFAISEAAAHRLIQRLAMDLRLDAAKAGEILRLGVAAWSEDPVHVIEFRETTWTLKHPVACRPNLFECPLNPLAEAMVDADGWPLALGRYECDINDLGDRLLIGDRIEEDTKRQPIPLANHPYIRCECDYFEHQNETTDNGLPLCDCGHLAEQHEDDQHACRMQDGDPVDVEYHPLVTAALQGGTDD</sequence>
<dbReference type="GO" id="GO:0003723">
    <property type="term" value="F:RNA binding"/>
    <property type="evidence" value="ECO:0007669"/>
    <property type="project" value="InterPro"/>
</dbReference>
<proteinExistence type="predicted"/>
<keyword evidence="3" id="KW-1185">Reference proteome</keyword>
<accession>A0AAE3YV30</accession>
<name>A0AAE3YV30_9ACTN</name>
<organism evidence="2 3">
    <name type="scientific">Catenuloplanes atrovinosus</name>
    <dbReference type="NCBI Taxonomy" id="137266"/>
    <lineage>
        <taxon>Bacteria</taxon>
        <taxon>Bacillati</taxon>
        <taxon>Actinomycetota</taxon>
        <taxon>Actinomycetes</taxon>
        <taxon>Micromonosporales</taxon>
        <taxon>Micromonosporaceae</taxon>
        <taxon>Catenuloplanes</taxon>
    </lineage>
</organism>
<dbReference type="Gene3D" id="1.10.10.10">
    <property type="entry name" value="Winged helix-like DNA-binding domain superfamily/Winged helix DNA-binding domain"/>
    <property type="match status" value="1"/>
</dbReference>
<comment type="caution">
    <text evidence="2">The sequence shown here is derived from an EMBL/GenBank/DDBJ whole genome shotgun (WGS) entry which is preliminary data.</text>
</comment>
<feature type="domain" description="ANTAR" evidence="1">
    <location>
        <begin position="1"/>
        <end position="48"/>
    </location>
</feature>
<dbReference type="InterPro" id="IPR036388">
    <property type="entry name" value="WH-like_DNA-bd_sf"/>
</dbReference>
<evidence type="ECO:0000313" key="2">
    <source>
        <dbReference type="EMBL" id="MDR7278913.1"/>
    </source>
</evidence>
<dbReference type="EMBL" id="JAVDYB010000001">
    <property type="protein sequence ID" value="MDR7278913.1"/>
    <property type="molecule type" value="Genomic_DNA"/>
</dbReference>
<evidence type="ECO:0000259" key="1">
    <source>
        <dbReference type="PROSITE" id="PS50921"/>
    </source>
</evidence>
<dbReference type="Pfam" id="PF03861">
    <property type="entry name" value="ANTAR"/>
    <property type="match status" value="1"/>
</dbReference>
<gene>
    <name evidence="2" type="ORF">J2S41_005691</name>
</gene>
<dbReference type="AlphaFoldDB" id="A0AAE3YV30"/>
<protein>
    <recommendedName>
        <fullName evidence="1">ANTAR domain-containing protein</fullName>
    </recommendedName>
</protein>
<dbReference type="InterPro" id="IPR005561">
    <property type="entry name" value="ANTAR"/>
</dbReference>
<dbReference type="RefSeq" id="WP_310372115.1">
    <property type="nucleotide sequence ID" value="NZ_JAVDYB010000001.1"/>
</dbReference>